<evidence type="ECO:0000259" key="3">
    <source>
        <dbReference type="PROSITE" id="PS50937"/>
    </source>
</evidence>
<keyword evidence="1" id="KW-0238">DNA-binding</keyword>
<dbReference type="SMART" id="SM00422">
    <property type="entry name" value="HTH_MERR"/>
    <property type="match status" value="1"/>
</dbReference>
<dbReference type="InterPro" id="IPR000551">
    <property type="entry name" value="MerR-type_HTH_dom"/>
</dbReference>
<dbReference type="Gene3D" id="3.20.80.10">
    <property type="entry name" value="Regulatory factor, effector binding domain"/>
    <property type="match status" value="1"/>
</dbReference>
<sequence length="280" mass="30119">MFTIGAFADHGRVSVRMLRHYDAIGLLRPAHVDPASGYRYYRAEQLTQLNRIVALKELGFSLQLVRSILHDDVSADELRGMLRLRRAELESVMADTAARLAEVEARLRTIESEHLMPTDHVVVKSLPPLRVAEVRGTARSFDPREMGPLVGSLYADLRARLQAAGVVPTGCGVTRYEDGPDGLGVVVLAGLPVAAGAGPVEGAGIVDLPSVEQAATIVHSGPMDRVLPTVQALARWLDAHGHPLTSQHARELSLADEVTELQVPLSGAAPLLPPLLRTGE</sequence>
<dbReference type="EMBL" id="JBHUCP010000008">
    <property type="protein sequence ID" value="MFD1530571.1"/>
    <property type="molecule type" value="Genomic_DNA"/>
</dbReference>
<dbReference type="InterPro" id="IPR009061">
    <property type="entry name" value="DNA-bd_dom_put_sf"/>
</dbReference>
<name>A0ABW4FJC3_9PSEU</name>
<evidence type="ECO:0000256" key="1">
    <source>
        <dbReference type="ARBA" id="ARBA00023125"/>
    </source>
</evidence>
<accession>A0ABW4FJC3</accession>
<proteinExistence type="predicted"/>
<comment type="caution">
    <text evidence="4">The sequence shown here is derived from an EMBL/GenBank/DDBJ whole genome shotgun (WGS) entry which is preliminary data.</text>
</comment>
<dbReference type="SUPFAM" id="SSF55136">
    <property type="entry name" value="Probable bacterial effector-binding domain"/>
    <property type="match status" value="1"/>
</dbReference>
<evidence type="ECO:0000313" key="5">
    <source>
        <dbReference type="Proteomes" id="UP001597145"/>
    </source>
</evidence>
<reference evidence="5" key="1">
    <citation type="journal article" date="2019" name="Int. J. Syst. Evol. Microbiol.">
        <title>The Global Catalogue of Microorganisms (GCM) 10K type strain sequencing project: providing services to taxonomists for standard genome sequencing and annotation.</title>
        <authorList>
            <consortium name="The Broad Institute Genomics Platform"/>
            <consortium name="The Broad Institute Genome Sequencing Center for Infectious Disease"/>
            <person name="Wu L."/>
            <person name="Ma J."/>
        </authorList>
    </citation>
    <scope>NUCLEOTIDE SEQUENCE [LARGE SCALE GENOMIC DNA]</scope>
    <source>
        <strain evidence="5">JCM 12165</strain>
    </source>
</reference>
<organism evidence="4 5">
    <name type="scientific">Pseudonocardia aurantiaca</name>
    <dbReference type="NCBI Taxonomy" id="75290"/>
    <lineage>
        <taxon>Bacteria</taxon>
        <taxon>Bacillati</taxon>
        <taxon>Actinomycetota</taxon>
        <taxon>Actinomycetes</taxon>
        <taxon>Pseudonocardiales</taxon>
        <taxon>Pseudonocardiaceae</taxon>
        <taxon>Pseudonocardia</taxon>
    </lineage>
</organism>
<dbReference type="Proteomes" id="UP001597145">
    <property type="component" value="Unassembled WGS sequence"/>
</dbReference>
<dbReference type="PANTHER" id="PTHR30204:SF97">
    <property type="entry name" value="MERR FAMILY REGULATORY PROTEIN"/>
    <property type="match status" value="1"/>
</dbReference>
<dbReference type="Gene3D" id="1.10.1660.10">
    <property type="match status" value="1"/>
</dbReference>
<keyword evidence="2" id="KW-0175">Coiled coil</keyword>
<gene>
    <name evidence="4" type="ORF">ACFSCY_14065</name>
</gene>
<feature type="coiled-coil region" evidence="2">
    <location>
        <begin position="86"/>
        <end position="113"/>
    </location>
</feature>
<feature type="domain" description="HTH merR-type" evidence="3">
    <location>
        <begin position="1"/>
        <end position="71"/>
    </location>
</feature>
<dbReference type="SUPFAM" id="SSF46955">
    <property type="entry name" value="Putative DNA-binding domain"/>
    <property type="match status" value="1"/>
</dbReference>
<dbReference type="RefSeq" id="WP_343987999.1">
    <property type="nucleotide sequence ID" value="NZ_BAAAJG010000029.1"/>
</dbReference>
<dbReference type="Pfam" id="PF13411">
    <property type="entry name" value="MerR_1"/>
    <property type="match status" value="1"/>
</dbReference>
<dbReference type="InterPro" id="IPR047057">
    <property type="entry name" value="MerR_fam"/>
</dbReference>
<keyword evidence="5" id="KW-1185">Reference proteome</keyword>
<dbReference type="InterPro" id="IPR011256">
    <property type="entry name" value="Reg_factor_effector_dom_sf"/>
</dbReference>
<protein>
    <submittedName>
        <fullName evidence="4">MerR family transcriptional regulator</fullName>
    </submittedName>
</protein>
<evidence type="ECO:0000256" key="2">
    <source>
        <dbReference type="SAM" id="Coils"/>
    </source>
</evidence>
<dbReference type="CDD" id="cd01107">
    <property type="entry name" value="HTH_BmrR"/>
    <property type="match status" value="1"/>
</dbReference>
<dbReference type="PANTHER" id="PTHR30204">
    <property type="entry name" value="REDOX-CYCLING DRUG-SENSING TRANSCRIPTIONAL ACTIVATOR SOXR"/>
    <property type="match status" value="1"/>
</dbReference>
<dbReference type="PROSITE" id="PS50937">
    <property type="entry name" value="HTH_MERR_2"/>
    <property type="match status" value="1"/>
</dbReference>
<evidence type="ECO:0000313" key="4">
    <source>
        <dbReference type="EMBL" id="MFD1530571.1"/>
    </source>
</evidence>